<keyword evidence="2" id="KW-0436">Ligase</keyword>
<reference evidence="5 6" key="1">
    <citation type="submission" date="2017-02" db="EMBL/GenBank/DDBJ databases">
        <title>Draft genome of Acidibacillus ferrooxidans Huett2.</title>
        <authorList>
            <person name="Schopf S."/>
        </authorList>
    </citation>
    <scope>NUCLEOTIDE SEQUENCE [LARGE SCALE GENOMIC DNA]</scope>
    <source>
        <strain evidence="5 6">Huett2</strain>
    </source>
</reference>
<keyword evidence="2" id="KW-0067">ATP-binding</keyword>
<feature type="active site" evidence="2">
    <location>
        <position position="395"/>
    </location>
</feature>
<dbReference type="EC" id="6.3.5.13" evidence="2"/>
<dbReference type="GO" id="GO:0140282">
    <property type="term" value="F:carbon-nitrogen ligase activity on lipid II"/>
    <property type="evidence" value="ECO:0007669"/>
    <property type="project" value="UniProtKB-UniRule"/>
</dbReference>
<comment type="catalytic activity">
    <reaction evidence="2">
        <text>beta-D-GlcNAc-(1-&gt;4)-Mur2Ac(oyl-L-Ala-gamma-D-O-P-Glu-L-Lys-D-Ala-D-Ala)-di-trans,octa-cis-undecaprenyl diphosphate + NH4(+) = beta-D-GlcNAc-(1-&gt;4)-Mur2Ac(oyl-L-Ala-D-isoglutaminyl-L-Lys-D-Ala-D-Ala)-di-trans,octa-cis-undecaprenyl diphosphate + phosphate + H(+)</text>
        <dbReference type="Rhea" id="RHEA:57932"/>
        <dbReference type="ChEBI" id="CHEBI:15378"/>
        <dbReference type="ChEBI" id="CHEBI:28938"/>
        <dbReference type="ChEBI" id="CHEBI:43474"/>
        <dbReference type="ChEBI" id="CHEBI:62233"/>
        <dbReference type="ChEBI" id="CHEBI:143132"/>
    </reaction>
</comment>
<evidence type="ECO:0000313" key="5">
    <source>
        <dbReference type="EMBL" id="OPG17566.1"/>
    </source>
</evidence>
<feature type="binding site" evidence="2">
    <location>
        <position position="241"/>
    </location>
    <ligand>
        <name>Zn(2+)</name>
        <dbReference type="ChEBI" id="CHEBI:29105"/>
    </ligand>
</feature>
<dbReference type="InterPro" id="IPR013221">
    <property type="entry name" value="Mur_ligase_cen"/>
</dbReference>
<dbReference type="InterPro" id="IPR036565">
    <property type="entry name" value="Mur-like_cat_sf"/>
</dbReference>
<dbReference type="SUPFAM" id="SSF53623">
    <property type="entry name" value="MurD-like peptide ligases, catalytic domain"/>
    <property type="match status" value="1"/>
</dbReference>
<feature type="binding site" evidence="2">
    <location>
        <position position="263"/>
    </location>
    <ligand>
        <name>Zn(2+)</name>
        <dbReference type="ChEBI" id="CHEBI:29105"/>
    </ligand>
</feature>
<comment type="pathway">
    <text evidence="1 2">Cell wall biogenesis; peptidoglycan biosynthesis.</text>
</comment>
<feature type="binding site" evidence="2">
    <location>
        <position position="244"/>
    </location>
    <ligand>
        <name>Zn(2+)</name>
        <dbReference type="ChEBI" id="CHEBI:29105"/>
    </ligand>
</feature>
<dbReference type="Pfam" id="PF08245">
    <property type="entry name" value="Mur_ligase_M"/>
    <property type="match status" value="1"/>
</dbReference>
<dbReference type="GO" id="GO:0009252">
    <property type="term" value="P:peptidoglycan biosynthetic process"/>
    <property type="evidence" value="ECO:0007669"/>
    <property type="project" value="UniProtKB-UniRule"/>
</dbReference>
<organism evidence="5 6">
    <name type="scientific">Ferroacidibacillus organovorans</name>
    <dbReference type="NCBI Taxonomy" id="1765683"/>
    <lineage>
        <taxon>Bacteria</taxon>
        <taxon>Bacillati</taxon>
        <taxon>Bacillota</taxon>
        <taxon>Bacilli</taxon>
        <taxon>Bacillales</taxon>
        <taxon>Alicyclobacillaceae</taxon>
        <taxon>Ferroacidibacillus</taxon>
    </lineage>
</organism>
<dbReference type="UniPathway" id="UPA00219"/>
<dbReference type="GO" id="GO:0008360">
    <property type="term" value="P:regulation of cell shape"/>
    <property type="evidence" value="ECO:0007669"/>
    <property type="project" value="UniProtKB-KW"/>
</dbReference>
<dbReference type="GO" id="GO:0016881">
    <property type="term" value="F:acid-amino acid ligase activity"/>
    <property type="evidence" value="ECO:0007669"/>
    <property type="project" value="InterPro"/>
</dbReference>
<keyword evidence="2" id="KW-0133">Cell shape</keyword>
<keyword evidence="2" id="KW-0479">Metal-binding</keyword>
<name>A0A1V4EXA3_9BACL</name>
<keyword evidence="2" id="KW-0961">Cell wall biogenesis/degradation</keyword>
<dbReference type="PANTHER" id="PTHR23135:SF7">
    <property type="entry name" value="LIPID II ISOGLUTAMINYL SYNTHASE (GLUTAMINE-HYDROLYZING) SUBUNIT MURT"/>
    <property type="match status" value="1"/>
</dbReference>
<dbReference type="InterPro" id="IPR043703">
    <property type="entry name" value="Lipid_II_synth_MurT"/>
</dbReference>
<comment type="catalytic activity">
    <reaction evidence="2">
        <text>beta-D-GlcNAc-(1-&gt;4)-Mur2Ac(oyl-L-Ala-gamma-D-Glu-L-Lys-D-Ala-D-Ala)-di-trans,octa-cis-undecaprenyl diphosphate + L-glutamine + ATP + H2O = beta-D-GlcNAc-(1-&gt;4)-Mur2Ac(oyl-L-Ala-D-isoglutaminyl-L-Lys-D-Ala-D-Ala)-di-trans,octa-cis-undecaprenyl diphosphate + L-glutamate + ADP + phosphate + H(+)</text>
        <dbReference type="Rhea" id="RHEA:57928"/>
        <dbReference type="ChEBI" id="CHEBI:15377"/>
        <dbReference type="ChEBI" id="CHEBI:15378"/>
        <dbReference type="ChEBI" id="CHEBI:29985"/>
        <dbReference type="ChEBI" id="CHEBI:30616"/>
        <dbReference type="ChEBI" id="CHEBI:43474"/>
        <dbReference type="ChEBI" id="CHEBI:58359"/>
        <dbReference type="ChEBI" id="CHEBI:60033"/>
        <dbReference type="ChEBI" id="CHEBI:62233"/>
        <dbReference type="ChEBI" id="CHEBI:456216"/>
        <dbReference type="EC" id="6.3.5.13"/>
    </reaction>
</comment>
<accession>A0A1V4EXA3</accession>
<evidence type="ECO:0000256" key="1">
    <source>
        <dbReference type="ARBA" id="ARBA00004752"/>
    </source>
</evidence>
<dbReference type="PANTHER" id="PTHR23135">
    <property type="entry name" value="MUR LIGASE FAMILY MEMBER"/>
    <property type="match status" value="1"/>
</dbReference>
<keyword evidence="2" id="KW-0862">Zinc</keyword>
<gene>
    <name evidence="2" type="primary">murT</name>
    <name evidence="5" type="ORF">B2M26_00970</name>
</gene>
<dbReference type="EMBL" id="MWPS01000002">
    <property type="protein sequence ID" value="OPG17566.1"/>
    <property type="molecule type" value="Genomic_DNA"/>
</dbReference>
<feature type="domain" description="Mur ligase central" evidence="3">
    <location>
        <begin position="88"/>
        <end position="224"/>
    </location>
</feature>
<keyword evidence="6" id="KW-1185">Reference proteome</keyword>
<dbReference type="GO" id="GO:0071555">
    <property type="term" value="P:cell wall organization"/>
    <property type="evidence" value="ECO:0007669"/>
    <property type="project" value="UniProtKB-KW"/>
</dbReference>
<protein>
    <recommendedName>
        <fullName evidence="2">Lipid II isoglutaminyl synthase (glutamine-hydrolyzing) subunit MurT</fullName>
        <ecNumber evidence="2">6.3.5.13</ecNumber>
    </recommendedName>
</protein>
<dbReference type="Proteomes" id="UP000190229">
    <property type="component" value="Unassembled WGS sequence"/>
</dbReference>
<comment type="caution">
    <text evidence="5">The sequence shown here is derived from an EMBL/GenBank/DDBJ whole genome shotgun (WGS) entry which is preliminary data.</text>
</comment>
<sequence>MALRIRDCRNPLVADIGGFTVHDLAIIREVSLTLDVRSWIAFVVASVTAFVLRVTKRAGTSLPGYLATRISPNLLFYVLAKLDRCVIVTGTNGKTTTNALLKSLVAQDEAWISNAMGANLLQGILSALLPELTWRGQLRVKRAILEVDEATLPRLTQRFQPDMIIVTNVMRDQLDRYGEVDATLGYLYESTRDETVLLVLNADDPLAASLGKGRLNTFYFGLSDWPEDDLLRQEVRDGAFCLQCGGELLYTRTVFGQMGHYHCPICLAQRPFPQFSMRVRERQEEVEIHEEIRLQSPIAYRVTSPLLGIYNAYNLLAACSAARLLGVNPLRFEAGLAQFTAPIGRMQTFPGNPPRILALIKNPTGATMVLRSLEGTLNGDPLCFVINDADADGRDVSWLWDIDMESFVLRSPHVSGWYCAGTRGADMALRLKYAGINPAQIQLLENAADTLKVNADEGGSVYILCTYTALHPLANRLEAMHT</sequence>
<evidence type="ECO:0000259" key="4">
    <source>
        <dbReference type="Pfam" id="PF08353"/>
    </source>
</evidence>
<dbReference type="GO" id="GO:0008270">
    <property type="term" value="F:zinc ion binding"/>
    <property type="evidence" value="ECO:0007669"/>
    <property type="project" value="UniProtKB-UniRule"/>
</dbReference>
<proteinExistence type="inferred from homology"/>
<comment type="subunit">
    <text evidence="2">Forms a heterodimer with GatD.</text>
</comment>
<keyword evidence="2" id="KW-0573">Peptidoglycan synthesis</keyword>
<feature type="domain" description="Lipid II isoglutaminyl synthase (glutamine-hydrolyzing) subunit MurT C-terminal" evidence="4">
    <location>
        <begin position="359"/>
        <end position="470"/>
    </location>
</feature>
<evidence type="ECO:0000259" key="3">
    <source>
        <dbReference type="Pfam" id="PF08245"/>
    </source>
</evidence>
<dbReference type="Pfam" id="PF08353">
    <property type="entry name" value="MurT_C"/>
    <property type="match status" value="1"/>
</dbReference>
<comment type="function">
    <text evidence="2">The lipid II isoglutaminyl synthase complex catalyzes the formation of alpha-D-isoglutamine in the cell wall lipid II stem peptide. The MurT subunit catalyzes the ATP-dependent amidation of D-glutamate residue of lipid II, converting it to an isoglutamine residue.</text>
</comment>
<feature type="binding site" evidence="2">
    <location>
        <position position="266"/>
    </location>
    <ligand>
        <name>Zn(2+)</name>
        <dbReference type="ChEBI" id="CHEBI:29105"/>
    </ligand>
</feature>
<dbReference type="InterPro" id="IPR013564">
    <property type="entry name" value="MurT_C"/>
</dbReference>
<evidence type="ECO:0000256" key="2">
    <source>
        <dbReference type="HAMAP-Rule" id="MF_02214"/>
    </source>
</evidence>
<keyword evidence="2" id="KW-0547">Nucleotide-binding</keyword>
<dbReference type="GO" id="GO:0005524">
    <property type="term" value="F:ATP binding"/>
    <property type="evidence" value="ECO:0007669"/>
    <property type="project" value="UniProtKB-UniRule"/>
</dbReference>
<evidence type="ECO:0000313" key="6">
    <source>
        <dbReference type="Proteomes" id="UP000190229"/>
    </source>
</evidence>
<dbReference type="Gene3D" id="3.40.1190.10">
    <property type="entry name" value="Mur-like, catalytic domain"/>
    <property type="match status" value="1"/>
</dbReference>
<dbReference type="HAMAP" id="MF_02214">
    <property type="entry name" value="Lipid_II_synth_MurT"/>
    <property type="match status" value="1"/>
</dbReference>
<comment type="catalytic activity">
    <reaction evidence="2">
        <text>beta-D-GlcNAc-(1-&gt;4)-Mur2Ac(oyl-L-Ala-gamma-D-Glu-L-Lys-D-Ala-D-Ala)-di-trans,octa-cis-undecaprenyl diphosphate + ATP = beta-D-GlcNAc-(1-&gt;4)-Mur2Ac(oyl-L-Ala-gamma-D-O-P-Glu-L-Lys-D-Ala-D-Ala)-di-trans,octa-cis-undecaprenyl diphosphate + ADP</text>
        <dbReference type="Rhea" id="RHEA:59488"/>
        <dbReference type="ChEBI" id="CHEBI:30616"/>
        <dbReference type="ChEBI" id="CHEBI:60033"/>
        <dbReference type="ChEBI" id="CHEBI:143132"/>
        <dbReference type="ChEBI" id="CHEBI:456216"/>
    </reaction>
</comment>
<dbReference type="AlphaFoldDB" id="A0A1V4EXA3"/>
<comment type="similarity">
    <text evidence="2">Belongs to the MurCDEF family. MurT subfamily.</text>
</comment>